<dbReference type="SUPFAM" id="SSF51556">
    <property type="entry name" value="Metallo-dependent hydrolases"/>
    <property type="match status" value="1"/>
</dbReference>
<gene>
    <name evidence="3" type="ORF">SAMN04488057_10370</name>
</gene>
<sequence>MKKYLVTTAIYSLLLKSALMAQIDGNVVKPYKADLLLQNADLYTITQGVLEDTDLLIKEGKIAAIGKDLSPQNYQVLDCSGKLIYPGFIDGGTSLGLVEVNSLPETQDYMELGKLTPQMQALTAVNPNAVAIPVTRVSGVTTVFTQPRGGYFPGTAALIQLNGYTPDQMDAGFRAVIMNFPSAAKSGSYDSRTEETIQKEAEKKRDEINDMLDKAANYLAIKEKGGELQYYPEMDQLSRVLSGNVPLFIEVNAAGDILDAIEWVKERELDVVFTGVAEGWKVADKLAESEIPVITGPVLSLPARQSDRYDVSYTNPGMLHKAGVRLALRTQDAENVRNLPFHAGFAAAYGLGVEEALKAITIHAAEIFRVDDKLGSLEVGKSATLFIADGDPFEPKTQVSQVFIDGYRIPMTNRHIRLYQEFLDREMKPSE</sequence>
<feature type="signal peptide" evidence="1">
    <location>
        <begin position="1"/>
        <end position="21"/>
    </location>
</feature>
<protein>
    <submittedName>
        <fullName evidence="3">Imidazolonepropionase</fullName>
    </submittedName>
</protein>
<dbReference type="SUPFAM" id="SSF51338">
    <property type="entry name" value="Composite domain of metallo-dependent hydrolases"/>
    <property type="match status" value="1"/>
</dbReference>
<dbReference type="InterPro" id="IPR006680">
    <property type="entry name" value="Amidohydro-rel"/>
</dbReference>
<feature type="chain" id="PRO_5012364765" evidence="1">
    <location>
        <begin position="22"/>
        <end position="431"/>
    </location>
</feature>
<dbReference type="AlphaFoldDB" id="A0A1M7L2I5"/>
<dbReference type="Pfam" id="PF01979">
    <property type="entry name" value="Amidohydro_1"/>
    <property type="match status" value="1"/>
</dbReference>
<dbReference type="PANTHER" id="PTHR43135:SF3">
    <property type="entry name" value="ALPHA-D-RIBOSE 1-METHYLPHOSPHONATE 5-TRIPHOSPHATE DIPHOSPHATASE"/>
    <property type="match status" value="1"/>
</dbReference>
<accession>A0A1M7L2I5</accession>
<evidence type="ECO:0000313" key="3">
    <source>
        <dbReference type="EMBL" id="SHM71876.1"/>
    </source>
</evidence>
<evidence type="ECO:0000256" key="1">
    <source>
        <dbReference type="SAM" id="SignalP"/>
    </source>
</evidence>
<dbReference type="InterPro" id="IPR032466">
    <property type="entry name" value="Metal_Hydrolase"/>
</dbReference>
<organism evidence="3 4">
    <name type="scientific">Cyclobacterium lianum</name>
    <dbReference type="NCBI Taxonomy" id="388280"/>
    <lineage>
        <taxon>Bacteria</taxon>
        <taxon>Pseudomonadati</taxon>
        <taxon>Bacteroidota</taxon>
        <taxon>Cytophagia</taxon>
        <taxon>Cytophagales</taxon>
        <taxon>Cyclobacteriaceae</taxon>
        <taxon>Cyclobacterium</taxon>
    </lineage>
</organism>
<dbReference type="EMBL" id="FRCY01000003">
    <property type="protein sequence ID" value="SHM71876.1"/>
    <property type="molecule type" value="Genomic_DNA"/>
</dbReference>
<reference evidence="3 4" key="1">
    <citation type="submission" date="2016-11" db="EMBL/GenBank/DDBJ databases">
        <authorList>
            <person name="Jaros S."/>
            <person name="Januszkiewicz K."/>
            <person name="Wedrychowicz H."/>
        </authorList>
    </citation>
    <scope>NUCLEOTIDE SEQUENCE [LARGE SCALE GENOMIC DNA]</scope>
    <source>
        <strain evidence="3 4">CGMCC 1.6102</strain>
    </source>
</reference>
<evidence type="ECO:0000259" key="2">
    <source>
        <dbReference type="Pfam" id="PF01979"/>
    </source>
</evidence>
<dbReference type="Gene3D" id="2.30.40.10">
    <property type="entry name" value="Urease, subunit C, domain 1"/>
    <property type="match status" value="1"/>
</dbReference>
<dbReference type="InterPro" id="IPR051781">
    <property type="entry name" value="Metallo-dep_Hydrolase"/>
</dbReference>
<dbReference type="Gene3D" id="3.20.20.140">
    <property type="entry name" value="Metal-dependent hydrolases"/>
    <property type="match status" value="1"/>
</dbReference>
<feature type="domain" description="Amidohydrolase-related" evidence="2">
    <location>
        <begin position="276"/>
        <end position="406"/>
    </location>
</feature>
<dbReference type="STRING" id="388280.SAMN04488057_10370"/>
<name>A0A1M7L2I5_9BACT</name>
<keyword evidence="1" id="KW-0732">Signal</keyword>
<evidence type="ECO:0000313" key="4">
    <source>
        <dbReference type="Proteomes" id="UP000184513"/>
    </source>
</evidence>
<dbReference type="GO" id="GO:0016810">
    <property type="term" value="F:hydrolase activity, acting on carbon-nitrogen (but not peptide) bonds"/>
    <property type="evidence" value="ECO:0007669"/>
    <property type="project" value="InterPro"/>
</dbReference>
<dbReference type="RefSeq" id="WP_073093381.1">
    <property type="nucleotide sequence ID" value="NZ_FRCY01000003.1"/>
</dbReference>
<dbReference type="Proteomes" id="UP000184513">
    <property type="component" value="Unassembled WGS sequence"/>
</dbReference>
<dbReference type="PANTHER" id="PTHR43135">
    <property type="entry name" value="ALPHA-D-RIBOSE 1-METHYLPHOSPHONATE 5-TRIPHOSPHATE DIPHOSPHATASE"/>
    <property type="match status" value="1"/>
</dbReference>
<dbReference type="InterPro" id="IPR011059">
    <property type="entry name" value="Metal-dep_hydrolase_composite"/>
</dbReference>
<proteinExistence type="predicted"/>
<keyword evidence="4" id="KW-1185">Reference proteome</keyword>